<accession>A0A1Q8ET06</accession>
<evidence type="ECO:0000256" key="1">
    <source>
        <dbReference type="SAM" id="Phobius"/>
    </source>
</evidence>
<gene>
    <name evidence="2" type="ORF">BTN82_07905</name>
</gene>
<dbReference type="EMBL" id="MSCT01000008">
    <property type="protein sequence ID" value="OLF54918.1"/>
    <property type="molecule type" value="Genomic_DNA"/>
</dbReference>
<dbReference type="OrthoDB" id="6788715at2"/>
<keyword evidence="1" id="KW-1133">Transmembrane helix</keyword>
<organism evidence="2 3">
    <name type="scientific">Pseudomonas chlororaphis</name>
    <dbReference type="NCBI Taxonomy" id="587753"/>
    <lineage>
        <taxon>Bacteria</taxon>
        <taxon>Pseudomonadati</taxon>
        <taxon>Pseudomonadota</taxon>
        <taxon>Gammaproteobacteria</taxon>
        <taxon>Pseudomonadales</taxon>
        <taxon>Pseudomonadaceae</taxon>
        <taxon>Pseudomonas</taxon>
    </lineage>
</organism>
<evidence type="ECO:0000313" key="3">
    <source>
        <dbReference type="Proteomes" id="UP000185578"/>
    </source>
</evidence>
<dbReference type="AlphaFoldDB" id="A0A1Q8ET06"/>
<proteinExistence type="predicted"/>
<comment type="caution">
    <text evidence="2">The sequence shown here is derived from an EMBL/GenBank/DDBJ whole genome shotgun (WGS) entry which is preliminary data.</text>
</comment>
<evidence type="ECO:0000313" key="2">
    <source>
        <dbReference type="EMBL" id="OLF54918.1"/>
    </source>
</evidence>
<keyword evidence="1" id="KW-0812">Transmembrane</keyword>
<dbReference type="Proteomes" id="UP000185578">
    <property type="component" value="Unassembled WGS sequence"/>
</dbReference>
<feature type="transmembrane region" description="Helical" evidence="1">
    <location>
        <begin position="38"/>
        <end position="66"/>
    </location>
</feature>
<name>A0A1Q8ET06_9PSED</name>
<sequence>MKKSLNKPYFAPMVSWLCVFAVLLFVHGFANVEVPQLIYLSLTPACLLVLFLFLYYFFCWSLISVFRLGEIGWKRVDYGWLLLASLALIGETQSVRTEWFQSDYRLAESHEAATQRRIKAEIDDLLGPEQCRAAATAYGAADGGQLKQLCQRFAALERTADGKLTVLSVGTVIQALDELRAGYSAPPVLAWLDQLGKTLGDLAQARKEVHRLYQLTRASNAETVYRYFVPVLLVFALALRASKVTGEVLLKAPRKRKMWLIVNRRMVIDGLGFVRGARSRFDEALRNWRVAKWGVVHLECPFLPEVSAQDTRVAVTPGFYENEFRLASVDAFEQCGFVQWAASQSIETLYLVGETDLALIERVRQWGETAKVEVLVRERI</sequence>
<protein>
    <submittedName>
        <fullName evidence="2">Uncharacterized protein</fullName>
    </submittedName>
</protein>
<dbReference type="RefSeq" id="WP_075118598.1">
    <property type="nucleotide sequence ID" value="NZ_MSCT01000008.1"/>
</dbReference>
<keyword evidence="1" id="KW-0472">Membrane</keyword>
<reference evidence="2 3" key="1">
    <citation type="submission" date="2016-12" db="EMBL/GenBank/DDBJ databases">
        <authorList>
            <person name="Song W.-J."/>
            <person name="Kurnit D.M."/>
        </authorList>
    </citation>
    <scope>NUCLEOTIDE SEQUENCE [LARGE SCALE GENOMIC DNA]</scope>
    <source>
        <strain evidence="2 3">PCL1601</strain>
    </source>
</reference>